<organism evidence="1 2">
    <name type="scientific">Chitinophaga niabensis</name>
    <dbReference type="NCBI Taxonomy" id="536979"/>
    <lineage>
        <taxon>Bacteria</taxon>
        <taxon>Pseudomonadati</taxon>
        <taxon>Bacteroidota</taxon>
        <taxon>Chitinophagia</taxon>
        <taxon>Chitinophagales</taxon>
        <taxon>Chitinophagaceae</taxon>
        <taxon>Chitinophaga</taxon>
    </lineage>
</organism>
<dbReference type="EMBL" id="FSRA01000001">
    <property type="protein sequence ID" value="SIN72726.1"/>
    <property type="molecule type" value="Genomic_DNA"/>
</dbReference>
<dbReference type="Pfam" id="PF13489">
    <property type="entry name" value="Methyltransf_23"/>
    <property type="match status" value="1"/>
</dbReference>
<evidence type="ECO:0008006" key="3">
    <source>
        <dbReference type="Google" id="ProtNLM"/>
    </source>
</evidence>
<reference evidence="1 2" key="1">
    <citation type="submission" date="2016-11" db="EMBL/GenBank/DDBJ databases">
        <authorList>
            <person name="Jaros S."/>
            <person name="Januszkiewicz K."/>
            <person name="Wedrychowicz H."/>
        </authorList>
    </citation>
    <scope>NUCLEOTIDE SEQUENCE [LARGE SCALE GENOMIC DNA]</scope>
    <source>
        <strain evidence="1 2">DSM 24787</strain>
    </source>
</reference>
<dbReference type="OrthoDB" id="1524727at2"/>
<dbReference type="Proteomes" id="UP000185003">
    <property type="component" value="Unassembled WGS sequence"/>
</dbReference>
<dbReference type="STRING" id="536979.SAMN04488055_0971"/>
<dbReference type="RefSeq" id="WP_074238158.1">
    <property type="nucleotide sequence ID" value="NZ_FSRA01000001.1"/>
</dbReference>
<gene>
    <name evidence="1" type="ORF">SAMN04488055_0971</name>
</gene>
<name>A0A1N6DPP9_9BACT</name>
<protein>
    <recommendedName>
        <fullName evidence="3">Methyltransferase domain-containing protein</fullName>
    </recommendedName>
</protein>
<dbReference type="Gene3D" id="3.40.50.150">
    <property type="entry name" value="Vaccinia Virus protein VP39"/>
    <property type="match status" value="1"/>
</dbReference>
<accession>A0A1N6DPP9</accession>
<evidence type="ECO:0000313" key="2">
    <source>
        <dbReference type="Proteomes" id="UP000185003"/>
    </source>
</evidence>
<evidence type="ECO:0000313" key="1">
    <source>
        <dbReference type="EMBL" id="SIN72726.1"/>
    </source>
</evidence>
<keyword evidence="2" id="KW-1185">Reference proteome</keyword>
<sequence>MGFDIAAVNFLFFAKKKNVNFTKTLMLGRHNYYLDAPDLQKCLEKNGRPAGEAAAILKEDPAYVEPFLRSLGAATVHSMDASTYENATIVHDLNKPIPAELEQQYDLVIDAGTLEHVFNFPEAIGNAMKMVKPGGHFLSITITNNFFGHGFYQFSPELFYRVLSPENGYVMEQMFFTTTRPFAPWYEVPDPKVVKSRVLLQNARESYLLVLAKKTAHQPLFTTTPQQSDYEFAWQQEGTQEAKSKSAIQSLAAMLPETLKSRIRHWRTGIRNKRLQVITKDYGNGLKDFFRKVK</sequence>
<dbReference type="InterPro" id="IPR029063">
    <property type="entry name" value="SAM-dependent_MTases_sf"/>
</dbReference>
<dbReference type="SUPFAM" id="SSF53335">
    <property type="entry name" value="S-adenosyl-L-methionine-dependent methyltransferases"/>
    <property type="match status" value="1"/>
</dbReference>
<dbReference type="AlphaFoldDB" id="A0A1N6DPP9"/>
<proteinExistence type="predicted"/>